<feature type="compositionally biased region" description="Low complexity" evidence="11">
    <location>
        <begin position="16"/>
        <end position="28"/>
    </location>
</feature>
<evidence type="ECO:0000256" key="3">
    <source>
        <dbReference type="ARBA" id="ARBA00022454"/>
    </source>
</evidence>
<dbReference type="PROSITE" id="PS51793">
    <property type="entry name" value="MIS18"/>
    <property type="match status" value="1"/>
</dbReference>
<dbReference type="GO" id="GO:0007059">
    <property type="term" value="P:chromosome segregation"/>
    <property type="evidence" value="ECO:0007669"/>
    <property type="project" value="TreeGrafter"/>
</dbReference>
<gene>
    <name evidence="13" type="ORF">HBR001_LOCUS7451</name>
</gene>
<dbReference type="GO" id="GO:0046872">
    <property type="term" value="F:metal ion binding"/>
    <property type="evidence" value="ECO:0007669"/>
    <property type="project" value="UniProtKB-KW"/>
</dbReference>
<accession>A0AAV0UN21</accession>
<dbReference type="PANTHER" id="PTHR16431">
    <property type="entry name" value="NEUROGENIC PROTEIN MASTERMIND"/>
    <property type="match status" value="1"/>
</dbReference>
<feature type="region of interest" description="Disordered" evidence="11">
    <location>
        <begin position="1"/>
        <end position="57"/>
    </location>
</feature>
<keyword evidence="14" id="KW-1185">Reference proteome</keyword>
<keyword evidence="8" id="KW-0539">Nucleus</keyword>
<keyword evidence="3" id="KW-0158">Chromosome</keyword>
<keyword evidence="9" id="KW-0131">Cell cycle</keyword>
<evidence type="ECO:0000256" key="5">
    <source>
        <dbReference type="ARBA" id="ARBA00022723"/>
    </source>
</evidence>
<evidence type="ECO:0000256" key="1">
    <source>
        <dbReference type="ARBA" id="ARBA00004123"/>
    </source>
</evidence>
<dbReference type="Proteomes" id="UP001162031">
    <property type="component" value="Unassembled WGS sequence"/>
</dbReference>
<keyword evidence="6" id="KW-0498">Mitosis</keyword>
<evidence type="ECO:0000256" key="7">
    <source>
        <dbReference type="ARBA" id="ARBA00022833"/>
    </source>
</evidence>
<feature type="domain" description="Mis18" evidence="12">
    <location>
        <begin position="112"/>
        <end position="209"/>
    </location>
</feature>
<name>A0AAV0UN21_HYABA</name>
<evidence type="ECO:0000256" key="10">
    <source>
        <dbReference type="ARBA" id="ARBA00023328"/>
    </source>
</evidence>
<dbReference type="PANTHER" id="PTHR16431:SF1">
    <property type="entry name" value="NEUROGENIC PROTEIN MASTERMIND"/>
    <property type="match status" value="1"/>
</dbReference>
<dbReference type="GO" id="GO:0000785">
    <property type="term" value="C:chromatin"/>
    <property type="evidence" value="ECO:0007669"/>
    <property type="project" value="TreeGrafter"/>
</dbReference>
<evidence type="ECO:0000313" key="13">
    <source>
        <dbReference type="EMBL" id="CAI5738331.1"/>
    </source>
</evidence>
<organism evidence="13 14">
    <name type="scientific">Hyaloperonospora brassicae</name>
    <name type="common">Brassica downy mildew</name>
    <name type="synonym">Peronospora brassicae</name>
    <dbReference type="NCBI Taxonomy" id="162125"/>
    <lineage>
        <taxon>Eukaryota</taxon>
        <taxon>Sar</taxon>
        <taxon>Stramenopiles</taxon>
        <taxon>Oomycota</taxon>
        <taxon>Peronosporomycetes</taxon>
        <taxon>Peronosporales</taxon>
        <taxon>Peronosporaceae</taxon>
        <taxon>Hyaloperonospora</taxon>
    </lineage>
</organism>
<evidence type="ECO:0000256" key="8">
    <source>
        <dbReference type="ARBA" id="ARBA00023242"/>
    </source>
</evidence>
<dbReference type="GO" id="GO:0034080">
    <property type="term" value="P:CENP-A containing chromatin assembly"/>
    <property type="evidence" value="ECO:0007669"/>
    <property type="project" value="TreeGrafter"/>
</dbReference>
<reference evidence="13" key="1">
    <citation type="submission" date="2022-12" db="EMBL/GenBank/DDBJ databases">
        <authorList>
            <person name="Webb A."/>
        </authorList>
    </citation>
    <scope>NUCLEOTIDE SEQUENCE</scope>
    <source>
        <strain evidence="13">Hp1</strain>
    </source>
</reference>
<dbReference type="GO" id="GO:0000775">
    <property type="term" value="C:chromosome, centromeric region"/>
    <property type="evidence" value="ECO:0007669"/>
    <property type="project" value="UniProtKB-SubCell"/>
</dbReference>
<feature type="region of interest" description="Disordered" evidence="11">
    <location>
        <begin position="268"/>
        <end position="289"/>
    </location>
</feature>
<evidence type="ECO:0000256" key="4">
    <source>
        <dbReference type="ARBA" id="ARBA00022618"/>
    </source>
</evidence>
<dbReference type="InterPro" id="IPR004910">
    <property type="entry name" value="Yippee/Mis18/Cereblon"/>
</dbReference>
<dbReference type="InterPro" id="IPR034752">
    <property type="entry name" value="Mis18"/>
</dbReference>
<evidence type="ECO:0000259" key="12">
    <source>
        <dbReference type="PROSITE" id="PS51793"/>
    </source>
</evidence>
<evidence type="ECO:0000256" key="6">
    <source>
        <dbReference type="ARBA" id="ARBA00022776"/>
    </source>
</evidence>
<keyword evidence="5" id="KW-0479">Metal-binding</keyword>
<evidence type="ECO:0000313" key="14">
    <source>
        <dbReference type="Proteomes" id="UP001162031"/>
    </source>
</evidence>
<sequence>MNGPPRKRRHYGVDHTAPAATYAVPTPTKRARPRPTSPLPARGATGNRCHRPDAFGRRPVAARAESEEIEEDEHVGTPVAPVRCAPVAAQATADVDAIGSDSDSGDDPAMPLVVFQCSTCRSIFGDSYAFVCSTEQLWLVTLSHVTHVALDQHVQTAGTGLDAGSSYHELLCQNCQAVLGRKYLTTPVALDGIRDLFSFSTEAITSYALGDPMQSSDEGAVDRQRAAAACQSSLLTLAADRSELVRLREEMEKVKGLMVTVDDRLASLEGAEPESEEEAARQQSLPPRP</sequence>
<evidence type="ECO:0000256" key="9">
    <source>
        <dbReference type="ARBA" id="ARBA00023306"/>
    </source>
</evidence>
<dbReference type="AlphaFoldDB" id="A0AAV0UN21"/>
<comment type="caution">
    <text evidence="13">The sequence shown here is derived from an EMBL/GenBank/DDBJ whole genome shotgun (WGS) entry which is preliminary data.</text>
</comment>
<dbReference type="GO" id="GO:0005634">
    <property type="term" value="C:nucleus"/>
    <property type="evidence" value="ECO:0007669"/>
    <property type="project" value="UniProtKB-SubCell"/>
</dbReference>
<dbReference type="Pfam" id="PF03226">
    <property type="entry name" value="Yippee-Mis18"/>
    <property type="match status" value="1"/>
</dbReference>
<protein>
    <recommendedName>
        <fullName evidence="12">Mis18 domain-containing protein</fullName>
    </recommendedName>
</protein>
<comment type="subcellular location">
    <subcellularLocation>
        <location evidence="2">Chromosome</location>
        <location evidence="2">Centromere</location>
    </subcellularLocation>
    <subcellularLocation>
        <location evidence="1">Nucleus</location>
    </subcellularLocation>
</comment>
<dbReference type="GO" id="GO:0051301">
    <property type="term" value="P:cell division"/>
    <property type="evidence" value="ECO:0007669"/>
    <property type="project" value="UniProtKB-KW"/>
</dbReference>
<keyword evidence="10" id="KW-0137">Centromere</keyword>
<keyword evidence="7" id="KW-0862">Zinc</keyword>
<keyword evidence="4" id="KW-0132">Cell division</keyword>
<evidence type="ECO:0000256" key="2">
    <source>
        <dbReference type="ARBA" id="ARBA00004584"/>
    </source>
</evidence>
<proteinExistence type="predicted"/>
<dbReference type="EMBL" id="CANTFL010001372">
    <property type="protein sequence ID" value="CAI5738331.1"/>
    <property type="molecule type" value="Genomic_DNA"/>
</dbReference>
<evidence type="ECO:0000256" key="11">
    <source>
        <dbReference type="SAM" id="MobiDB-lite"/>
    </source>
</evidence>
<feature type="compositionally biased region" description="Basic residues" evidence="11">
    <location>
        <begin position="1"/>
        <end position="10"/>
    </location>
</feature>